<proteinExistence type="predicted"/>
<dbReference type="InterPro" id="IPR001810">
    <property type="entry name" value="F-box_dom"/>
</dbReference>
<evidence type="ECO:0000313" key="2">
    <source>
        <dbReference type="EMBL" id="KAG0299270.1"/>
    </source>
</evidence>
<organism evidence="2 3">
    <name type="scientific">Linnemannia gamsii</name>
    <dbReference type="NCBI Taxonomy" id="64522"/>
    <lineage>
        <taxon>Eukaryota</taxon>
        <taxon>Fungi</taxon>
        <taxon>Fungi incertae sedis</taxon>
        <taxon>Mucoromycota</taxon>
        <taxon>Mortierellomycotina</taxon>
        <taxon>Mortierellomycetes</taxon>
        <taxon>Mortierellales</taxon>
        <taxon>Mortierellaceae</taxon>
        <taxon>Linnemannia</taxon>
    </lineage>
</organism>
<accession>A0A9P6UH74</accession>
<dbReference type="InterPro" id="IPR032675">
    <property type="entry name" value="LRR_dom_sf"/>
</dbReference>
<dbReference type="Gene3D" id="3.80.10.10">
    <property type="entry name" value="Ribonuclease Inhibitor"/>
    <property type="match status" value="1"/>
</dbReference>
<dbReference type="Pfam" id="PF12937">
    <property type="entry name" value="F-box-like"/>
    <property type="match status" value="1"/>
</dbReference>
<name>A0A9P6UH74_9FUNG</name>
<dbReference type="Gene3D" id="1.20.1280.50">
    <property type="match status" value="1"/>
</dbReference>
<dbReference type="SUPFAM" id="SSF52047">
    <property type="entry name" value="RNI-like"/>
    <property type="match status" value="1"/>
</dbReference>
<keyword evidence="3" id="KW-1185">Reference proteome</keyword>
<protein>
    <recommendedName>
        <fullName evidence="1">F-box domain-containing protein</fullName>
    </recommendedName>
</protein>
<comment type="caution">
    <text evidence="2">The sequence shown here is derived from an EMBL/GenBank/DDBJ whole genome shotgun (WGS) entry which is preliminary data.</text>
</comment>
<dbReference type="PROSITE" id="PS50181">
    <property type="entry name" value="FBOX"/>
    <property type="match status" value="1"/>
</dbReference>
<dbReference type="SUPFAM" id="SSF81383">
    <property type="entry name" value="F-box domain"/>
    <property type="match status" value="1"/>
</dbReference>
<gene>
    <name evidence="2" type="ORF">BGZ97_003804</name>
</gene>
<dbReference type="EMBL" id="JAAAIN010001915">
    <property type="protein sequence ID" value="KAG0299270.1"/>
    <property type="molecule type" value="Genomic_DNA"/>
</dbReference>
<reference evidence="2" key="1">
    <citation type="journal article" date="2020" name="Fungal Divers.">
        <title>Resolving the Mortierellaceae phylogeny through synthesis of multi-gene phylogenetics and phylogenomics.</title>
        <authorList>
            <person name="Vandepol N."/>
            <person name="Liber J."/>
            <person name="Desiro A."/>
            <person name="Na H."/>
            <person name="Kennedy M."/>
            <person name="Barry K."/>
            <person name="Grigoriev I.V."/>
            <person name="Miller A.N."/>
            <person name="O'Donnell K."/>
            <person name="Stajich J.E."/>
            <person name="Bonito G."/>
        </authorList>
    </citation>
    <scope>NUCLEOTIDE SEQUENCE</scope>
    <source>
        <strain evidence="2">NVP60</strain>
    </source>
</reference>
<feature type="domain" description="F-box" evidence="1">
    <location>
        <begin position="1"/>
        <end position="44"/>
    </location>
</feature>
<evidence type="ECO:0000313" key="3">
    <source>
        <dbReference type="Proteomes" id="UP000823405"/>
    </source>
</evidence>
<dbReference type="OrthoDB" id="3927840at2759"/>
<sequence length="618" mass="71096">MDTNLPPEIRLLILQYLSQHELTQVALVNKAWSESAIPIIWKSLWIMSENQAITLHLGNYKQHYRHFQHIESFHSRGMANAKMLLNKTTTHWTPRLRCLDIMVKNNNCYLSDDDREREVEDRRYASDSSDEYGSDYDWGEHYAREYDRPLVMNREEQEDLLEILRRNPQLKSFKFAMVPEDPQAFLIQLAPILPRLKHLELFHVPDRHRPVVNTAVADAFLRICPSTLESITFGVKFDTTATTEEATRTKVLIQTLIESAEDKHHPALRLLRLIDPMNKGKAEALAPFIKGCSNLRMIDAPAGGRNEWESHNDWIVATPAFHSALEEATGCRFGTLRGIPWYKRDIDDDESDKDQSVATRISTFSKVGNSKGYWHTLNLSFTKASTLTAKAIADTCHEGLNSLVVVKCEEFTSQEIQAILANATHLRHIECNRWFCDPGQPMLMAQDVLRSTWSCTWLVRFNLHIGGIPRPDIIFDEKGRSSAEVFDLDNCTIEKSHAMQRKIYRQLGRLTLLEELHLGYVSIGYAHKHQPRRVDKVQRNCLEMTLESGLGLLSELKNLRELGVAYMAHRIGKEEVDWMQANWPNLHTIQGVLYPTFAEEDSVSDQLDMMKGRGWTYA</sequence>
<dbReference type="PANTHER" id="PTHR38926:SF72">
    <property type="entry name" value="IM:7136021-RELATED"/>
    <property type="match status" value="1"/>
</dbReference>
<evidence type="ECO:0000259" key="1">
    <source>
        <dbReference type="PROSITE" id="PS50181"/>
    </source>
</evidence>
<dbReference type="PANTHER" id="PTHR38926">
    <property type="entry name" value="F-BOX DOMAIN CONTAINING PROTEIN, EXPRESSED"/>
    <property type="match status" value="1"/>
</dbReference>
<dbReference type="Proteomes" id="UP000823405">
    <property type="component" value="Unassembled WGS sequence"/>
</dbReference>
<dbReference type="AlphaFoldDB" id="A0A9P6UH74"/>
<dbReference type="InterPro" id="IPR036047">
    <property type="entry name" value="F-box-like_dom_sf"/>
</dbReference>